<feature type="transmembrane region" description="Helical" evidence="1">
    <location>
        <begin position="29"/>
        <end position="47"/>
    </location>
</feature>
<feature type="transmembrane region" description="Helical" evidence="1">
    <location>
        <begin position="93"/>
        <end position="112"/>
    </location>
</feature>
<evidence type="ECO:0000256" key="1">
    <source>
        <dbReference type="SAM" id="Phobius"/>
    </source>
</evidence>
<gene>
    <name evidence="2" type="ORF">H6P81_018147</name>
</gene>
<dbReference type="InterPro" id="IPR045501">
    <property type="entry name" value="DUF6490"/>
</dbReference>
<sequence>MEIKLKGKAAIVTICHDPDPDPEPLTSSCCSIAALAFLTVNTLVSLVRARNDLPAAAFVVSVYAVLMLLYWCLHAVEKMPEDSPRRERLKLPVWALATTLNFLFAYRVSAMLPATLGWLVWGLAGACCAATFYALLLYDAGDAKYATRCKIEVWSGSEPVLAEEV</sequence>
<reference evidence="2 3" key="1">
    <citation type="submission" date="2021-07" db="EMBL/GenBank/DDBJ databases">
        <title>The Aristolochia fimbriata genome: insights into angiosperm evolution, floral development and chemical biosynthesis.</title>
        <authorList>
            <person name="Jiao Y."/>
        </authorList>
    </citation>
    <scope>NUCLEOTIDE SEQUENCE [LARGE SCALE GENOMIC DNA]</scope>
    <source>
        <strain evidence="2">IBCAS-2021</strain>
        <tissue evidence="2">Leaf</tissue>
    </source>
</reference>
<dbReference type="EMBL" id="JAINDJ010000007">
    <property type="protein sequence ID" value="KAG9442293.1"/>
    <property type="molecule type" value="Genomic_DNA"/>
</dbReference>
<keyword evidence="1" id="KW-0812">Transmembrane</keyword>
<evidence type="ECO:0000313" key="2">
    <source>
        <dbReference type="EMBL" id="KAG9442293.1"/>
    </source>
</evidence>
<organism evidence="2 3">
    <name type="scientific">Aristolochia fimbriata</name>
    <name type="common">White veined hardy Dutchman's pipe vine</name>
    <dbReference type="NCBI Taxonomy" id="158543"/>
    <lineage>
        <taxon>Eukaryota</taxon>
        <taxon>Viridiplantae</taxon>
        <taxon>Streptophyta</taxon>
        <taxon>Embryophyta</taxon>
        <taxon>Tracheophyta</taxon>
        <taxon>Spermatophyta</taxon>
        <taxon>Magnoliopsida</taxon>
        <taxon>Magnoliidae</taxon>
        <taxon>Piperales</taxon>
        <taxon>Aristolochiaceae</taxon>
        <taxon>Aristolochia</taxon>
    </lineage>
</organism>
<dbReference type="AlphaFoldDB" id="A0AAV7E4H6"/>
<name>A0AAV7E4H6_ARIFI</name>
<dbReference type="PANTHER" id="PTHR46610">
    <property type="entry name" value="OS05G0181300 PROTEIN"/>
    <property type="match status" value="1"/>
</dbReference>
<keyword evidence="1" id="KW-0472">Membrane</keyword>
<dbReference type="PANTHER" id="PTHR46610:SF20">
    <property type="entry name" value="OS05G0181300 PROTEIN"/>
    <property type="match status" value="1"/>
</dbReference>
<feature type="transmembrane region" description="Helical" evidence="1">
    <location>
        <begin position="118"/>
        <end position="138"/>
    </location>
</feature>
<comment type="caution">
    <text evidence="2">The sequence shown here is derived from an EMBL/GenBank/DDBJ whole genome shotgun (WGS) entry which is preliminary data.</text>
</comment>
<dbReference type="Proteomes" id="UP000825729">
    <property type="component" value="Unassembled WGS sequence"/>
</dbReference>
<accession>A0AAV7E4H6</accession>
<dbReference type="Pfam" id="PF20100">
    <property type="entry name" value="DUF6490"/>
    <property type="match status" value="1"/>
</dbReference>
<keyword evidence="3" id="KW-1185">Reference proteome</keyword>
<protein>
    <submittedName>
        <fullName evidence="2">Uncharacterized protein</fullName>
    </submittedName>
</protein>
<evidence type="ECO:0000313" key="3">
    <source>
        <dbReference type="Proteomes" id="UP000825729"/>
    </source>
</evidence>
<feature type="transmembrane region" description="Helical" evidence="1">
    <location>
        <begin position="53"/>
        <end position="73"/>
    </location>
</feature>
<proteinExistence type="predicted"/>
<keyword evidence="1" id="KW-1133">Transmembrane helix</keyword>